<dbReference type="InterPro" id="IPR000835">
    <property type="entry name" value="HTH_MarR-typ"/>
</dbReference>
<evidence type="ECO:0000256" key="1">
    <source>
        <dbReference type="ARBA" id="ARBA00022679"/>
    </source>
</evidence>
<feature type="domain" description="N-acetyltransferase" evidence="3">
    <location>
        <begin position="141"/>
        <end position="291"/>
    </location>
</feature>
<dbReference type="AlphaFoldDB" id="A0A037ZJZ9"/>
<gene>
    <name evidence="4" type="ORF">ACMU_05495</name>
</gene>
<comment type="caution">
    <text evidence="4">The sequence shown here is derived from an EMBL/GenBank/DDBJ whole genome shotgun (WGS) entry which is preliminary data.</text>
</comment>
<dbReference type="PROSITE" id="PS51186">
    <property type="entry name" value="GNAT"/>
    <property type="match status" value="1"/>
</dbReference>
<evidence type="ECO:0000256" key="2">
    <source>
        <dbReference type="ARBA" id="ARBA00023315"/>
    </source>
</evidence>
<dbReference type="Gene3D" id="1.10.10.10">
    <property type="entry name" value="Winged helix-like DNA-binding domain superfamily/Winged helix DNA-binding domain"/>
    <property type="match status" value="1"/>
</dbReference>
<organism evidence="4 5">
    <name type="scientific">Actibacterium mucosum KCTC 23349</name>
    <dbReference type="NCBI Taxonomy" id="1454373"/>
    <lineage>
        <taxon>Bacteria</taxon>
        <taxon>Pseudomonadati</taxon>
        <taxon>Pseudomonadota</taxon>
        <taxon>Alphaproteobacteria</taxon>
        <taxon>Rhodobacterales</taxon>
        <taxon>Roseobacteraceae</taxon>
        <taxon>Actibacterium</taxon>
    </lineage>
</organism>
<keyword evidence="5" id="KW-1185">Reference proteome</keyword>
<dbReference type="CDD" id="cd04301">
    <property type="entry name" value="NAT_SF"/>
    <property type="match status" value="1"/>
</dbReference>
<accession>A0A037ZJZ9</accession>
<dbReference type="GO" id="GO:0016747">
    <property type="term" value="F:acyltransferase activity, transferring groups other than amino-acyl groups"/>
    <property type="evidence" value="ECO:0007669"/>
    <property type="project" value="InterPro"/>
</dbReference>
<dbReference type="InterPro" id="IPR016181">
    <property type="entry name" value="Acyl_CoA_acyltransferase"/>
</dbReference>
<dbReference type="InterPro" id="IPR000182">
    <property type="entry name" value="GNAT_dom"/>
</dbReference>
<dbReference type="PANTHER" id="PTHR43877:SF2">
    <property type="entry name" value="AMINOALKYLPHOSPHONATE N-ACETYLTRANSFERASE-RELATED"/>
    <property type="match status" value="1"/>
</dbReference>
<dbReference type="EMBL" id="JFKE01000002">
    <property type="protein sequence ID" value="KAJ56398.1"/>
    <property type="molecule type" value="Genomic_DNA"/>
</dbReference>
<dbReference type="InterPro" id="IPR036388">
    <property type="entry name" value="WH-like_DNA-bd_sf"/>
</dbReference>
<dbReference type="Proteomes" id="UP000026249">
    <property type="component" value="Unassembled WGS sequence"/>
</dbReference>
<dbReference type="GO" id="GO:0003700">
    <property type="term" value="F:DNA-binding transcription factor activity"/>
    <property type="evidence" value="ECO:0007669"/>
    <property type="project" value="InterPro"/>
</dbReference>
<dbReference type="Pfam" id="PF00583">
    <property type="entry name" value="Acetyltransf_1"/>
    <property type="match status" value="1"/>
</dbReference>
<dbReference type="STRING" id="1454373.ACMU_05495"/>
<name>A0A037ZJZ9_9RHOB</name>
<dbReference type="PANTHER" id="PTHR43877">
    <property type="entry name" value="AMINOALKYLPHOSPHONATE N-ACETYLTRANSFERASE-RELATED-RELATED"/>
    <property type="match status" value="1"/>
</dbReference>
<proteinExistence type="predicted"/>
<dbReference type="OrthoDB" id="2436196at2"/>
<keyword evidence="1" id="KW-0808">Transferase</keyword>
<dbReference type="InterPro" id="IPR050832">
    <property type="entry name" value="Bact_Acetyltransf"/>
</dbReference>
<evidence type="ECO:0000259" key="3">
    <source>
        <dbReference type="PROSITE" id="PS51186"/>
    </source>
</evidence>
<dbReference type="SUPFAM" id="SSF46785">
    <property type="entry name" value="Winged helix' DNA-binding domain"/>
    <property type="match status" value="1"/>
</dbReference>
<sequence length="291" mass="31706">MSLDPIARIRRFNRAVTAQTGALDHSFLGRGRPLGLARTLHAISHFGQDVATIRAALDLDKAVLSRNLKALQAEGLVELAADPADARRKQARLTPAGLAEVAAYDALSDDQAQTLLNRHPRPDALLAAMDLVASALTVDRVDIVAHDPRGDLARHCLSEYYAELARRFDQGFDVTLSRDPDAAAMTHPHGTFLIALSDGLPLGCVGLKGGTDYAEIKRLWVAPAARRLGLSRRLMDAAEAAARTLGITLLRLDTNSALPEAVALYQTTGWTRINRYNDDPYPDVFFEKQLK</sequence>
<dbReference type="InterPro" id="IPR036390">
    <property type="entry name" value="WH_DNA-bd_sf"/>
</dbReference>
<dbReference type="RefSeq" id="WP_035256403.1">
    <property type="nucleotide sequence ID" value="NZ_JFKE01000002.1"/>
</dbReference>
<evidence type="ECO:0000313" key="4">
    <source>
        <dbReference type="EMBL" id="KAJ56398.1"/>
    </source>
</evidence>
<keyword evidence="2" id="KW-0012">Acyltransferase</keyword>
<protein>
    <submittedName>
        <fullName evidence="4">PadR family transcriptional regulator</fullName>
    </submittedName>
</protein>
<dbReference type="Gene3D" id="3.40.630.30">
    <property type="match status" value="1"/>
</dbReference>
<evidence type="ECO:0000313" key="5">
    <source>
        <dbReference type="Proteomes" id="UP000026249"/>
    </source>
</evidence>
<reference evidence="4 5" key="1">
    <citation type="submission" date="2014-03" db="EMBL/GenBank/DDBJ databases">
        <title>Draft Genome Sequence of Actibacterium mucosum KCTC 23349, a Marine Alphaproteobacterium with Complex Ionic Requirements Isolated from Mediterranean Seawater at Malvarrosa Beach, Valencia, Spain.</title>
        <authorList>
            <person name="Arahal D.R."/>
            <person name="Shao Z."/>
            <person name="Lai Q."/>
            <person name="Pujalte M.J."/>
        </authorList>
    </citation>
    <scope>NUCLEOTIDE SEQUENCE [LARGE SCALE GENOMIC DNA]</scope>
    <source>
        <strain evidence="4 5">KCTC 23349</strain>
    </source>
</reference>
<dbReference type="Pfam" id="PF12802">
    <property type="entry name" value="MarR_2"/>
    <property type="match status" value="1"/>
</dbReference>
<dbReference type="SUPFAM" id="SSF55729">
    <property type="entry name" value="Acyl-CoA N-acyltransferases (Nat)"/>
    <property type="match status" value="1"/>
</dbReference>